<comment type="caution">
    <text evidence="2">The sequence shown here is derived from an EMBL/GenBank/DDBJ whole genome shotgun (WGS) entry which is preliminary data.</text>
</comment>
<dbReference type="InterPro" id="IPR052533">
    <property type="entry name" value="WalJ/YycJ-like"/>
</dbReference>
<dbReference type="InterPro" id="IPR036866">
    <property type="entry name" value="RibonucZ/Hydroxyglut_hydro"/>
</dbReference>
<gene>
    <name evidence="2" type="ORF">R4146_01955</name>
</gene>
<feature type="domain" description="Metallo-beta-lactamase" evidence="1">
    <location>
        <begin position="11"/>
        <end position="217"/>
    </location>
</feature>
<dbReference type="EMBL" id="JAWMWH010000001">
    <property type="protein sequence ID" value="MEJ6399946.1"/>
    <property type="molecule type" value="Genomic_DNA"/>
</dbReference>
<evidence type="ECO:0000313" key="2">
    <source>
        <dbReference type="EMBL" id="MEJ6399946.1"/>
    </source>
</evidence>
<dbReference type="InterPro" id="IPR001279">
    <property type="entry name" value="Metallo-B-lactamas"/>
</dbReference>
<organism evidence="2 3">
    <name type="scientific">Nicoliella lavandulae</name>
    <dbReference type="NCBI Taxonomy" id="3082954"/>
    <lineage>
        <taxon>Bacteria</taxon>
        <taxon>Bacillati</taxon>
        <taxon>Bacillota</taxon>
        <taxon>Bacilli</taxon>
        <taxon>Lactobacillales</taxon>
        <taxon>Lactobacillaceae</taxon>
        <taxon>Nicoliella</taxon>
    </lineage>
</organism>
<keyword evidence="3" id="KW-1185">Reference proteome</keyword>
<dbReference type="PANTHER" id="PTHR47619:SF1">
    <property type="entry name" value="EXODEOXYRIBONUCLEASE WALJ"/>
    <property type="match status" value="1"/>
</dbReference>
<sequence>MQVSILSSGSSGNVTYLQTDQHQILLDAGLSGIKIRRLLKQIGRTIEDIDMIFVSHEHSDHAKGVGILARRCPNIQVYANQETWDAMPASLGKIPRSQRNVFPIGSIETFGDLTVESMGVSHDAAGEQCYLFRQADKQFVMITDTGYISESIQHHIKNATALALECNYDVEMLMNGPYSWPLKQRILCDTGHMSNEDEAAVLANVIGDDTEAVFIVHRSHHNNTRAVAHQTIDDELTNRGLNVDKDFMLYDTDICDPTKLINL</sequence>
<accession>A0ABU8SJ56</accession>
<dbReference type="Pfam" id="PF12706">
    <property type="entry name" value="Lactamase_B_2"/>
    <property type="match status" value="1"/>
</dbReference>
<reference evidence="2 3" key="1">
    <citation type="submission" date="2023-10" db="EMBL/GenBank/DDBJ databases">
        <title>Nicoliella lavandulae sp. nov. isolated from Lavandula angustifolia flowers.</title>
        <authorList>
            <person name="Alcantara C."/>
            <person name="Zuniga M."/>
            <person name="Landete J.M."/>
            <person name="Monedero V."/>
        </authorList>
    </citation>
    <scope>NUCLEOTIDE SEQUENCE [LARGE SCALE GENOMIC DNA]</scope>
    <source>
        <strain evidence="2 3">Es01</strain>
    </source>
</reference>
<dbReference type="PANTHER" id="PTHR47619">
    <property type="entry name" value="METALLO-HYDROLASE YYCJ-RELATED"/>
    <property type="match status" value="1"/>
</dbReference>
<evidence type="ECO:0000259" key="1">
    <source>
        <dbReference type="SMART" id="SM00849"/>
    </source>
</evidence>
<protein>
    <submittedName>
        <fullName evidence="2">MBL fold metallo-hydrolase</fullName>
    </submittedName>
</protein>
<name>A0ABU8SJ56_9LACO</name>
<dbReference type="Gene3D" id="3.60.15.10">
    <property type="entry name" value="Ribonuclease Z/Hydroxyacylglutathione hydrolase-like"/>
    <property type="match status" value="1"/>
</dbReference>
<proteinExistence type="predicted"/>
<dbReference type="SUPFAM" id="SSF56281">
    <property type="entry name" value="Metallo-hydrolase/oxidoreductase"/>
    <property type="match status" value="1"/>
</dbReference>
<dbReference type="RefSeq" id="WP_339959776.1">
    <property type="nucleotide sequence ID" value="NZ_JAWMWH010000001.1"/>
</dbReference>
<dbReference type="SMART" id="SM00849">
    <property type="entry name" value="Lactamase_B"/>
    <property type="match status" value="1"/>
</dbReference>
<evidence type="ECO:0000313" key="3">
    <source>
        <dbReference type="Proteomes" id="UP001370590"/>
    </source>
</evidence>
<dbReference type="Proteomes" id="UP001370590">
    <property type="component" value="Unassembled WGS sequence"/>
</dbReference>